<reference evidence="1 2" key="1">
    <citation type="submission" date="2023-10" db="EMBL/GenBank/DDBJ databases">
        <title>Noviherbaspirillum sp. CPCC 100848 genome assembly.</title>
        <authorList>
            <person name="Li X.Y."/>
            <person name="Fang X.M."/>
        </authorList>
    </citation>
    <scope>NUCLEOTIDE SEQUENCE [LARGE SCALE GENOMIC DNA]</scope>
    <source>
        <strain evidence="1 2">CPCC 100848</strain>
    </source>
</reference>
<accession>A0ABU6J3Y7</accession>
<protein>
    <submittedName>
        <fullName evidence="1">Uncharacterized protein</fullName>
    </submittedName>
</protein>
<dbReference type="RefSeq" id="WP_326505094.1">
    <property type="nucleotide sequence ID" value="NZ_JAWIIV010000002.1"/>
</dbReference>
<organism evidence="1 2">
    <name type="scientific">Noviherbaspirillum album</name>
    <dbReference type="NCBI Taxonomy" id="3080276"/>
    <lineage>
        <taxon>Bacteria</taxon>
        <taxon>Pseudomonadati</taxon>
        <taxon>Pseudomonadota</taxon>
        <taxon>Betaproteobacteria</taxon>
        <taxon>Burkholderiales</taxon>
        <taxon>Oxalobacteraceae</taxon>
        <taxon>Noviherbaspirillum</taxon>
    </lineage>
</organism>
<sequence>MTHSNGNQINLLIGGFMDSLEEWEAAPNSFDWDKLQALAQDGAQAYNEGAGPSFHMLALDGVPHGEFHERFLNYSLEAGFDPFKLVKTGNGNTMTPVLSHSSLAEAARGNPFSARMQATLMALARVRFGETGQDINRITDANWLRTIEAAAESIPLDVLQRIAPELANRS</sequence>
<proteinExistence type="predicted"/>
<evidence type="ECO:0000313" key="1">
    <source>
        <dbReference type="EMBL" id="MEC4718346.1"/>
    </source>
</evidence>
<keyword evidence="2" id="KW-1185">Reference proteome</keyword>
<evidence type="ECO:0000313" key="2">
    <source>
        <dbReference type="Proteomes" id="UP001352263"/>
    </source>
</evidence>
<dbReference type="EMBL" id="JAWIIV010000002">
    <property type="protein sequence ID" value="MEC4718346.1"/>
    <property type="molecule type" value="Genomic_DNA"/>
</dbReference>
<gene>
    <name evidence="1" type="ORF">RY831_04265</name>
</gene>
<name>A0ABU6J3Y7_9BURK</name>
<dbReference type="Proteomes" id="UP001352263">
    <property type="component" value="Unassembled WGS sequence"/>
</dbReference>
<comment type="caution">
    <text evidence="1">The sequence shown here is derived from an EMBL/GenBank/DDBJ whole genome shotgun (WGS) entry which is preliminary data.</text>
</comment>